<accession>A0AAQ3Q4B2</accession>
<keyword evidence="3" id="KW-1185">Reference proteome</keyword>
<dbReference type="Proteomes" id="UP001327560">
    <property type="component" value="Chromosome 1"/>
</dbReference>
<sequence>MAAKAEETVALPAATPIGSSDPVPDPAAHRIFLEKGSTESYEREKDKAREDLPREAKRRRMCPAALETTTAAATLAEKEGDATSGAVGAEFSFSFDTRGVRPIETTPKFGSFCFPAADLALGSGVVVTKEDAVAAEGGGAEDGDNSGD</sequence>
<feature type="region of interest" description="Disordered" evidence="1">
    <location>
        <begin position="1"/>
        <end position="60"/>
    </location>
</feature>
<gene>
    <name evidence="2" type="ORF">Cni_G04249</name>
</gene>
<evidence type="ECO:0000256" key="1">
    <source>
        <dbReference type="SAM" id="MobiDB-lite"/>
    </source>
</evidence>
<dbReference type="AlphaFoldDB" id="A0AAQ3Q4B2"/>
<evidence type="ECO:0000313" key="2">
    <source>
        <dbReference type="EMBL" id="WOK95542.1"/>
    </source>
</evidence>
<evidence type="ECO:0000313" key="3">
    <source>
        <dbReference type="Proteomes" id="UP001327560"/>
    </source>
</evidence>
<name>A0AAQ3Q4B2_9LILI</name>
<proteinExistence type="predicted"/>
<dbReference type="EMBL" id="CP136890">
    <property type="protein sequence ID" value="WOK95542.1"/>
    <property type="molecule type" value="Genomic_DNA"/>
</dbReference>
<feature type="compositionally biased region" description="Basic and acidic residues" evidence="1">
    <location>
        <begin position="27"/>
        <end position="55"/>
    </location>
</feature>
<protein>
    <submittedName>
        <fullName evidence="2">Uncharacterized protein</fullName>
    </submittedName>
</protein>
<reference evidence="2 3" key="1">
    <citation type="submission" date="2023-10" db="EMBL/GenBank/DDBJ databases">
        <title>Chromosome-scale genome assembly provides insights into flower coloration mechanisms of Canna indica.</title>
        <authorList>
            <person name="Li C."/>
        </authorList>
    </citation>
    <scope>NUCLEOTIDE SEQUENCE [LARGE SCALE GENOMIC DNA]</scope>
    <source>
        <tissue evidence="2">Flower</tissue>
    </source>
</reference>
<organism evidence="2 3">
    <name type="scientific">Canna indica</name>
    <name type="common">Indian-shot</name>
    <dbReference type="NCBI Taxonomy" id="4628"/>
    <lineage>
        <taxon>Eukaryota</taxon>
        <taxon>Viridiplantae</taxon>
        <taxon>Streptophyta</taxon>
        <taxon>Embryophyta</taxon>
        <taxon>Tracheophyta</taxon>
        <taxon>Spermatophyta</taxon>
        <taxon>Magnoliopsida</taxon>
        <taxon>Liliopsida</taxon>
        <taxon>Zingiberales</taxon>
        <taxon>Cannaceae</taxon>
        <taxon>Canna</taxon>
    </lineage>
</organism>